<name>A0A4R3YDR4_9PROT</name>
<dbReference type="EMBL" id="SMCO01000001">
    <property type="protein sequence ID" value="TCV90160.1"/>
    <property type="molecule type" value="Genomic_DNA"/>
</dbReference>
<protein>
    <submittedName>
        <fullName evidence="2">WbqC-like protein</fullName>
    </submittedName>
</protein>
<dbReference type="AlphaFoldDB" id="A0A4R3YDR4"/>
<dbReference type="Pfam" id="PF08889">
    <property type="entry name" value="WbqC"/>
    <property type="match status" value="1"/>
</dbReference>
<gene>
    <name evidence="2" type="ORF">EDC63_101127</name>
</gene>
<dbReference type="RefSeq" id="WP_223248450.1">
    <property type="nucleotide sequence ID" value="NZ_BHVT01000073.1"/>
</dbReference>
<accession>A0A4R3YDR4</accession>
<organism evidence="2 3">
    <name type="scientific">Sulfurirhabdus autotrophica</name>
    <dbReference type="NCBI Taxonomy" id="1706046"/>
    <lineage>
        <taxon>Bacteria</taxon>
        <taxon>Pseudomonadati</taxon>
        <taxon>Pseudomonadota</taxon>
        <taxon>Betaproteobacteria</taxon>
        <taxon>Nitrosomonadales</taxon>
        <taxon>Sulfuricellaceae</taxon>
        <taxon>Sulfurirhabdus</taxon>
    </lineage>
</organism>
<evidence type="ECO:0000313" key="2">
    <source>
        <dbReference type="EMBL" id="TCV90160.1"/>
    </source>
</evidence>
<keyword evidence="3" id="KW-1185">Reference proteome</keyword>
<feature type="transmembrane region" description="Helical" evidence="1">
    <location>
        <begin position="21"/>
        <end position="42"/>
    </location>
</feature>
<evidence type="ECO:0000256" key="1">
    <source>
        <dbReference type="SAM" id="Phobius"/>
    </source>
</evidence>
<sequence length="245" mass="28360">MISKIIERLKGDKVKLAIMQPYFFPYIGYFQLIAAVDLFIVYNNIQYTKKGWVNRNRLLQNGKDVIFSLPLKNDSHCLDVRERELAGGFNRERLLNQLKGAYQCAPYFAETFPLLEQIIQYDDVNLFHFLHHSILKTCEYLCITTEIVVSSDIAIDHSLKNQEKVLAMCAEVGASTYVNAIGGKEMYSREAFSKKGVDLKFIQSKSIEYEQFGEAFIPWLSILDVLMFNPRDVILNRMLTNYELI</sequence>
<evidence type="ECO:0000313" key="3">
    <source>
        <dbReference type="Proteomes" id="UP000295367"/>
    </source>
</evidence>
<keyword evidence="1" id="KW-1133">Transmembrane helix</keyword>
<keyword evidence="1" id="KW-0472">Membrane</keyword>
<proteinExistence type="predicted"/>
<comment type="caution">
    <text evidence="2">The sequence shown here is derived from an EMBL/GenBank/DDBJ whole genome shotgun (WGS) entry which is preliminary data.</text>
</comment>
<keyword evidence="1" id="KW-0812">Transmembrane</keyword>
<dbReference type="InterPro" id="IPR014985">
    <property type="entry name" value="WbqC"/>
</dbReference>
<dbReference type="Proteomes" id="UP000295367">
    <property type="component" value="Unassembled WGS sequence"/>
</dbReference>
<reference evidence="2 3" key="1">
    <citation type="submission" date="2019-03" db="EMBL/GenBank/DDBJ databases">
        <title>Genomic Encyclopedia of Type Strains, Phase IV (KMG-IV): sequencing the most valuable type-strain genomes for metagenomic binning, comparative biology and taxonomic classification.</title>
        <authorList>
            <person name="Goeker M."/>
        </authorList>
    </citation>
    <scope>NUCLEOTIDE SEQUENCE [LARGE SCALE GENOMIC DNA]</scope>
    <source>
        <strain evidence="2 3">DSM 100309</strain>
    </source>
</reference>